<dbReference type="EMBL" id="JAYGOJ010000107">
    <property type="protein sequence ID" value="MEA9437441.1"/>
    <property type="molecule type" value="Genomic_DNA"/>
</dbReference>
<dbReference type="Pfam" id="PF06763">
    <property type="entry name" value="Minor_tail_Z"/>
    <property type="match status" value="1"/>
</dbReference>
<gene>
    <name evidence="1" type="ORF">VCX44_16920</name>
</gene>
<comment type="caution">
    <text evidence="1">The sequence shown here is derived from an EMBL/GenBank/DDBJ whole genome shotgun (WGS) entry which is preliminary data.</text>
</comment>
<dbReference type="InterPro" id="IPR010633">
    <property type="entry name" value="Phage_lambda_GpZ"/>
</dbReference>
<keyword evidence="2" id="KW-1185">Reference proteome</keyword>
<evidence type="ECO:0000313" key="2">
    <source>
        <dbReference type="Proteomes" id="UP001304847"/>
    </source>
</evidence>
<proteinExistence type="predicted"/>
<name>A0ABU5W988_AERCA</name>
<sequence>MSIKLDLEKAVANLNMLPAKLVPKASAQAVNRVSSRASGRAIRLTAKDARVRVPAKLIRPRVKIFKATPQAPNAVIRVRRRPIPMIRLGPAQQRLTRRGGRYQAGDMQVGRHRVAGGFVADGSKGFGQYRRGNGYASTALRSWQILRRVGKGRHALEVMRIPLVTPITEHYEREAKAAMSRDMPREMQQALLRQLKLAIK</sequence>
<protein>
    <submittedName>
        <fullName evidence="1">Phage tail protein</fullName>
    </submittedName>
</protein>
<reference evidence="1 2" key="1">
    <citation type="submission" date="2023-12" db="EMBL/GenBank/DDBJ databases">
        <title>Characterization of antibiotic resistance in Aeromonas spp. in hospital effluent.</title>
        <authorList>
            <person name="Negoseki B.R.S."/>
            <person name="Krul D."/>
            <person name="Siqueira A.C."/>
            <person name="Almeida M."/>
            <person name="Mesa D."/>
            <person name="Conte D."/>
            <person name="Dalla-Costa L.M."/>
        </authorList>
    </citation>
    <scope>NUCLEOTIDE SEQUENCE [LARGE SCALE GENOMIC DNA]</scope>
    <source>
        <strain evidence="1 2">36v</strain>
    </source>
</reference>
<evidence type="ECO:0000313" key="1">
    <source>
        <dbReference type="EMBL" id="MEA9437441.1"/>
    </source>
</evidence>
<accession>A0ABU5W988</accession>
<dbReference type="Proteomes" id="UP001304847">
    <property type="component" value="Unassembled WGS sequence"/>
</dbReference>
<organism evidence="1 2">
    <name type="scientific">Aeromonas caviae</name>
    <name type="common">Aeromonas punctata</name>
    <dbReference type="NCBI Taxonomy" id="648"/>
    <lineage>
        <taxon>Bacteria</taxon>
        <taxon>Pseudomonadati</taxon>
        <taxon>Pseudomonadota</taxon>
        <taxon>Gammaproteobacteria</taxon>
        <taxon>Aeromonadales</taxon>
        <taxon>Aeromonadaceae</taxon>
        <taxon>Aeromonas</taxon>
    </lineage>
</organism>
<dbReference type="RefSeq" id="WP_323580833.1">
    <property type="nucleotide sequence ID" value="NZ_JAYGOJ010000107.1"/>
</dbReference>